<name>A0A6A4WRM7_AMPAM</name>
<keyword evidence="4" id="KW-0663">Pyridoxal phosphate</keyword>
<evidence type="ECO:0000256" key="6">
    <source>
        <dbReference type="ARBA" id="ARBA00044521"/>
    </source>
</evidence>
<evidence type="ECO:0000313" key="10">
    <source>
        <dbReference type="Proteomes" id="UP000440578"/>
    </source>
</evidence>
<keyword evidence="2" id="KW-0032">Aminotransferase</keyword>
<comment type="caution">
    <text evidence="9">The sequence shown here is derived from an EMBL/GenBank/DDBJ whole genome shotgun (WGS) entry which is preliminary data.</text>
</comment>
<evidence type="ECO:0000256" key="5">
    <source>
        <dbReference type="ARBA" id="ARBA00023317"/>
    </source>
</evidence>
<dbReference type="SUPFAM" id="SSF53383">
    <property type="entry name" value="PLP-dependent transferases"/>
    <property type="match status" value="1"/>
</dbReference>
<proteinExistence type="inferred from homology"/>
<dbReference type="PANTHER" id="PTHR42778:SF1">
    <property type="entry name" value="2-AMINOETHYLPHOSPHONATE--PYRUVATE TRANSAMINASE"/>
    <property type="match status" value="1"/>
</dbReference>
<keyword evidence="5 9" id="KW-0670">Pyruvate</keyword>
<evidence type="ECO:0000256" key="7">
    <source>
        <dbReference type="ARBA" id="ARBA00049460"/>
    </source>
</evidence>
<evidence type="ECO:0000256" key="4">
    <source>
        <dbReference type="ARBA" id="ARBA00022898"/>
    </source>
</evidence>
<protein>
    <recommendedName>
        <fullName evidence="6">2-aminoethylphosphonate--pyruvate transaminase</fullName>
        <ecNumber evidence="6">2.6.1.37</ecNumber>
    </recommendedName>
</protein>
<dbReference type="InterPro" id="IPR015424">
    <property type="entry name" value="PyrdxlP-dep_Trfase"/>
</dbReference>
<dbReference type="HAMAP" id="MF_01376">
    <property type="entry name" value="PhnW_aminotrans_5"/>
    <property type="match status" value="1"/>
</dbReference>
<comment type="cofactor">
    <cofactor evidence="1">
        <name>pyridoxal 5'-phosphate</name>
        <dbReference type="ChEBI" id="CHEBI:597326"/>
    </cofactor>
</comment>
<dbReference type="Gene3D" id="3.90.1150.10">
    <property type="entry name" value="Aspartate Aminotransferase, domain 1"/>
    <property type="match status" value="1"/>
</dbReference>
<dbReference type="GO" id="GO:0019700">
    <property type="term" value="P:organic phosphonate catabolic process"/>
    <property type="evidence" value="ECO:0007669"/>
    <property type="project" value="InterPro"/>
</dbReference>
<dbReference type="PANTHER" id="PTHR42778">
    <property type="entry name" value="2-AMINOETHYLPHOSPHONATE--PYRUVATE TRANSAMINASE"/>
    <property type="match status" value="1"/>
</dbReference>
<evidence type="ECO:0000256" key="2">
    <source>
        <dbReference type="ARBA" id="ARBA00022576"/>
    </source>
</evidence>
<dbReference type="AlphaFoldDB" id="A0A6A4WRM7"/>
<evidence type="ECO:0000259" key="8">
    <source>
        <dbReference type="Pfam" id="PF00266"/>
    </source>
</evidence>
<comment type="catalytic activity">
    <reaction evidence="7">
        <text>(2-aminoethyl)phosphonate + pyruvate = phosphonoacetaldehyde + L-alanine</text>
        <dbReference type="Rhea" id="RHEA:17021"/>
        <dbReference type="ChEBI" id="CHEBI:15361"/>
        <dbReference type="ChEBI" id="CHEBI:57418"/>
        <dbReference type="ChEBI" id="CHEBI:57972"/>
        <dbReference type="ChEBI" id="CHEBI:58383"/>
        <dbReference type="EC" id="2.6.1.37"/>
    </reaction>
</comment>
<dbReference type="Gene3D" id="3.40.640.10">
    <property type="entry name" value="Type I PLP-dependent aspartate aminotransferase-like (Major domain)"/>
    <property type="match status" value="1"/>
</dbReference>
<accession>A0A6A4WRM7</accession>
<dbReference type="InterPro" id="IPR012703">
    <property type="entry name" value="NH2EtPonate_pyrv_transaminase"/>
</dbReference>
<dbReference type="InterPro" id="IPR000192">
    <property type="entry name" value="Aminotrans_V_dom"/>
</dbReference>
<dbReference type="InterPro" id="IPR015422">
    <property type="entry name" value="PyrdxlP-dep_Trfase_small"/>
</dbReference>
<sequence length="324" mass="35865">MKSRIHVDQVVLDHSEGQKSSFHIIPPLALVTVCRQVLILSNGAYGRRQAKVCEAAGIPYTLREFPEDRALDVSAAEELLASDSFTTVTAVHCETSSGVLNPVQKIGQAVRRLQPHAAFVVDSMSAFGAVPLDLEEAGVDYLVSSANKCIEGVPGFAFAICRLKHLKTTKGNSRSLSLDLYEQWFNPRFRFTPPTHTMLAFHCALRHLLSAGGVTAQAERYRSNNATVKRGLTELGFRQLVRDGDDCYIITSFLCPSDPLFSFSELYQRLSERGLVIYPGKVTEADCFRVGNIGDLHQEDMVRLVEGVRDVLKEMGVTTPVRYD</sequence>
<evidence type="ECO:0000256" key="3">
    <source>
        <dbReference type="ARBA" id="ARBA00022679"/>
    </source>
</evidence>
<dbReference type="NCBIfam" id="NF010006">
    <property type="entry name" value="PRK13479.1"/>
    <property type="match status" value="1"/>
</dbReference>
<keyword evidence="10" id="KW-1185">Reference proteome</keyword>
<dbReference type="GO" id="GO:0047304">
    <property type="term" value="F:2-aminoethylphosphonate-pyruvate transaminase activity"/>
    <property type="evidence" value="ECO:0007669"/>
    <property type="project" value="UniProtKB-EC"/>
</dbReference>
<dbReference type="EMBL" id="VIIS01000343">
    <property type="protein sequence ID" value="KAF0310136.1"/>
    <property type="molecule type" value="Genomic_DNA"/>
</dbReference>
<dbReference type="Pfam" id="PF00266">
    <property type="entry name" value="Aminotran_5"/>
    <property type="match status" value="1"/>
</dbReference>
<gene>
    <name evidence="9" type="primary">phnW</name>
    <name evidence="9" type="ORF">FJT64_018801</name>
</gene>
<evidence type="ECO:0000313" key="9">
    <source>
        <dbReference type="EMBL" id="KAF0310136.1"/>
    </source>
</evidence>
<organism evidence="9 10">
    <name type="scientific">Amphibalanus amphitrite</name>
    <name type="common">Striped barnacle</name>
    <name type="synonym">Balanus amphitrite</name>
    <dbReference type="NCBI Taxonomy" id="1232801"/>
    <lineage>
        <taxon>Eukaryota</taxon>
        <taxon>Metazoa</taxon>
        <taxon>Ecdysozoa</taxon>
        <taxon>Arthropoda</taxon>
        <taxon>Crustacea</taxon>
        <taxon>Multicrustacea</taxon>
        <taxon>Cirripedia</taxon>
        <taxon>Thoracica</taxon>
        <taxon>Thoracicalcarea</taxon>
        <taxon>Balanomorpha</taxon>
        <taxon>Balanoidea</taxon>
        <taxon>Balanidae</taxon>
        <taxon>Amphibalaninae</taxon>
        <taxon>Amphibalanus</taxon>
    </lineage>
</organism>
<dbReference type="InterPro" id="IPR015421">
    <property type="entry name" value="PyrdxlP-dep_Trfase_major"/>
</dbReference>
<dbReference type="Proteomes" id="UP000440578">
    <property type="component" value="Unassembled WGS sequence"/>
</dbReference>
<reference evidence="9 10" key="1">
    <citation type="submission" date="2019-07" db="EMBL/GenBank/DDBJ databases">
        <title>Draft genome assembly of a fouling barnacle, Amphibalanus amphitrite (Darwin, 1854): The first reference genome for Thecostraca.</title>
        <authorList>
            <person name="Kim W."/>
        </authorList>
    </citation>
    <scope>NUCLEOTIDE SEQUENCE [LARGE SCALE GENOMIC DNA]</scope>
    <source>
        <strain evidence="9">SNU_AA5</strain>
        <tissue evidence="9">Soma without cirri and trophi</tissue>
    </source>
</reference>
<evidence type="ECO:0000256" key="1">
    <source>
        <dbReference type="ARBA" id="ARBA00001933"/>
    </source>
</evidence>
<dbReference type="OrthoDB" id="7403325at2759"/>
<keyword evidence="3" id="KW-0808">Transferase</keyword>
<dbReference type="EC" id="2.6.1.37" evidence="6"/>
<feature type="domain" description="Aminotransferase class V" evidence="8">
    <location>
        <begin position="56"/>
        <end position="242"/>
    </location>
</feature>